<evidence type="ECO:0000256" key="4">
    <source>
        <dbReference type="ARBA" id="ARBA00022525"/>
    </source>
</evidence>
<feature type="chain" id="PRO_5025622837" description="Protein Wnt" evidence="13">
    <location>
        <begin position="29"/>
        <end position="494"/>
    </location>
</feature>
<keyword evidence="7 13" id="KW-0732">Signal</keyword>
<keyword evidence="8" id="KW-1015">Disulfide bond</keyword>
<gene>
    <name evidence="14" type="ORF">E5288_WYG008588</name>
</gene>
<comment type="caution">
    <text evidence="14">The sequence shown here is derived from an EMBL/GenBank/DDBJ whole genome shotgun (WGS) entry which is preliminary data.</text>
</comment>
<feature type="compositionally biased region" description="Low complexity" evidence="12">
    <location>
        <begin position="174"/>
        <end position="183"/>
    </location>
</feature>
<keyword evidence="15" id="KW-1185">Reference proteome</keyword>
<dbReference type="FunFam" id="3.30.2460.20:FF:000001">
    <property type="entry name" value="Wnt homolog"/>
    <property type="match status" value="1"/>
</dbReference>
<dbReference type="GO" id="GO:0005615">
    <property type="term" value="C:extracellular space"/>
    <property type="evidence" value="ECO:0007669"/>
    <property type="project" value="TreeGrafter"/>
</dbReference>
<dbReference type="GO" id="GO:0045165">
    <property type="term" value="P:cell fate commitment"/>
    <property type="evidence" value="ECO:0007669"/>
    <property type="project" value="TreeGrafter"/>
</dbReference>
<comment type="similarity">
    <text evidence="2 11">Belongs to the Wnt family.</text>
</comment>
<dbReference type="EMBL" id="VBQZ03000247">
    <property type="protein sequence ID" value="MXQ98508.1"/>
    <property type="molecule type" value="Genomic_DNA"/>
</dbReference>
<comment type="function">
    <text evidence="11">Ligand for members of the frizzled family of seven transmembrane receptors.</text>
</comment>
<dbReference type="InterPro" id="IPR013302">
    <property type="entry name" value="Wnt10"/>
</dbReference>
<evidence type="ECO:0000256" key="12">
    <source>
        <dbReference type="SAM" id="MobiDB-lite"/>
    </source>
</evidence>
<evidence type="ECO:0000313" key="15">
    <source>
        <dbReference type="Proteomes" id="UP000322234"/>
    </source>
</evidence>
<feature type="region of interest" description="Disordered" evidence="12">
    <location>
        <begin position="475"/>
        <end position="494"/>
    </location>
</feature>
<keyword evidence="3 11" id="KW-0217">Developmental protein</keyword>
<dbReference type="PRINTS" id="PR01893">
    <property type="entry name" value="WNT10PROTEIN"/>
</dbReference>
<dbReference type="PANTHER" id="PTHR12027">
    <property type="entry name" value="WNT RELATED"/>
    <property type="match status" value="1"/>
</dbReference>
<dbReference type="GO" id="GO:0005109">
    <property type="term" value="F:frizzled binding"/>
    <property type="evidence" value="ECO:0007669"/>
    <property type="project" value="TreeGrafter"/>
</dbReference>
<evidence type="ECO:0000256" key="11">
    <source>
        <dbReference type="RuleBase" id="RU003500"/>
    </source>
</evidence>
<dbReference type="SMART" id="SM00097">
    <property type="entry name" value="WNT1"/>
    <property type="match status" value="1"/>
</dbReference>
<dbReference type="InterPro" id="IPR043158">
    <property type="entry name" value="Wnt_C"/>
</dbReference>
<evidence type="ECO:0000256" key="5">
    <source>
        <dbReference type="ARBA" id="ARBA00022530"/>
    </source>
</evidence>
<evidence type="ECO:0000256" key="2">
    <source>
        <dbReference type="ARBA" id="ARBA00005683"/>
    </source>
</evidence>
<keyword evidence="6 11" id="KW-0879">Wnt signaling pathway</keyword>
<dbReference type="GO" id="GO:0048513">
    <property type="term" value="P:animal organ development"/>
    <property type="evidence" value="ECO:0007669"/>
    <property type="project" value="UniProtKB-ARBA"/>
</dbReference>
<dbReference type="Gene3D" id="3.30.2460.20">
    <property type="match status" value="1"/>
</dbReference>
<evidence type="ECO:0000256" key="9">
    <source>
        <dbReference type="ARBA" id="ARBA00023180"/>
    </source>
</evidence>
<evidence type="ECO:0000256" key="1">
    <source>
        <dbReference type="ARBA" id="ARBA00004498"/>
    </source>
</evidence>
<dbReference type="AlphaFoldDB" id="A0A6B0S786"/>
<dbReference type="PANTHER" id="PTHR12027:SF76">
    <property type="entry name" value="PROTEIN WNT-10B"/>
    <property type="match status" value="1"/>
</dbReference>
<evidence type="ECO:0000256" key="10">
    <source>
        <dbReference type="ARBA" id="ARBA00023288"/>
    </source>
</evidence>
<organism evidence="14 15">
    <name type="scientific">Bos mutus</name>
    <name type="common">wild yak</name>
    <dbReference type="NCBI Taxonomy" id="72004"/>
    <lineage>
        <taxon>Eukaryota</taxon>
        <taxon>Metazoa</taxon>
        <taxon>Chordata</taxon>
        <taxon>Craniata</taxon>
        <taxon>Vertebrata</taxon>
        <taxon>Euteleostomi</taxon>
        <taxon>Mammalia</taxon>
        <taxon>Eutheria</taxon>
        <taxon>Laurasiatheria</taxon>
        <taxon>Artiodactyla</taxon>
        <taxon>Ruminantia</taxon>
        <taxon>Pecora</taxon>
        <taxon>Bovidae</taxon>
        <taxon>Bovinae</taxon>
        <taxon>Bos</taxon>
    </lineage>
</organism>
<evidence type="ECO:0000256" key="8">
    <source>
        <dbReference type="ARBA" id="ARBA00023157"/>
    </source>
</evidence>
<proteinExistence type="inferred from homology"/>
<dbReference type="GO" id="GO:0005125">
    <property type="term" value="F:cytokine activity"/>
    <property type="evidence" value="ECO:0007669"/>
    <property type="project" value="TreeGrafter"/>
</dbReference>
<evidence type="ECO:0000256" key="13">
    <source>
        <dbReference type="SAM" id="SignalP"/>
    </source>
</evidence>
<evidence type="ECO:0000256" key="7">
    <source>
        <dbReference type="ARBA" id="ARBA00022729"/>
    </source>
</evidence>
<dbReference type="GO" id="GO:0060070">
    <property type="term" value="P:canonical Wnt signaling pathway"/>
    <property type="evidence" value="ECO:0007669"/>
    <property type="project" value="TreeGrafter"/>
</dbReference>
<sequence length="494" mass="53566">MREEPRPRPPPLGLAGLLFLALCSRALGNEIQGLKLPGGGEPPLTANTVCLTLSGLSKQQLGLCLRSPDVTASALQGLHIAVHECQHQLRDQRWNCSALEGGGRLPHHSAILKRGFRESAFSFSMLAAGVMHAVATACSLGKLVSCGCGWKGSGEQDRLRAKLLQLQALSRGKSFSHSLPSSGPGSGPSPGPQDTWEWGGCNHDMDFGEKFSRDFLDSREAPRDIQARMRIHNNRVGRQVVTENLKRKCKCHGTSGSCQLKTCWRAPPEFRAVGAALRERLDRAIFIDTHNRNSGAFQPRLRPRRLSGELVYFENSPDFCERDPTVGSPGTQGRACNKTSHQLGSCGSLCCGRGHNVLRQTRVERCNCRFHWCCYVLCDECKVTEWVNVCKVSQGVLLPPPPPTDSSPHIGPRPDFVSNTGCFCCSRCHGDESREICCSPVRSSRAIGEVGSIPVWGWGCAAQLLSPSLLPVLGGGQEGGSRERGQGSSRAEIG</sequence>
<protein>
    <recommendedName>
        <fullName evidence="11">Protein Wnt</fullName>
    </recommendedName>
</protein>
<evidence type="ECO:0000256" key="3">
    <source>
        <dbReference type="ARBA" id="ARBA00022473"/>
    </source>
</evidence>
<feature type="region of interest" description="Disordered" evidence="12">
    <location>
        <begin position="174"/>
        <end position="198"/>
    </location>
</feature>
<comment type="subcellular location">
    <subcellularLocation>
        <location evidence="1 11">Secreted</location>
        <location evidence="1 11">Extracellular space</location>
        <location evidence="1 11">Extracellular matrix</location>
    </subcellularLocation>
</comment>
<keyword evidence="9" id="KW-0325">Glycoprotein</keyword>
<dbReference type="GO" id="GO:0030182">
    <property type="term" value="P:neuron differentiation"/>
    <property type="evidence" value="ECO:0007669"/>
    <property type="project" value="TreeGrafter"/>
</dbReference>
<dbReference type="PRINTS" id="PR01349">
    <property type="entry name" value="WNTPROTEIN"/>
</dbReference>
<dbReference type="InterPro" id="IPR018161">
    <property type="entry name" value="Wnt_CS"/>
</dbReference>
<keyword evidence="10" id="KW-0449">Lipoprotein</keyword>
<evidence type="ECO:0000256" key="6">
    <source>
        <dbReference type="ARBA" id="ARBA00022687"/>
    </source>
</evidence>
<dbReference type="InterPro" id="IPR005817">
    <property type="entry name" value="Wnt"/>
</dbReference>
<keyword evidence="4" id="KW-0964">Secreted</keyword>
<dbReference type="Pfam" id="PF00110">
    <property type="entry name" value="wnt"/>
    <property type="match status" value="1"/>
</dbReference>
<keyword evidence="5" id="KW-0272">Extracellular matrix</keyword>
<dbReference type="PROSITE" id="PS00246">
    <property type="entry name" value="WNT1"/>
    <property type="match status" value="1"/>
</dbReference>
<evidence type="ECO:0000313" key="14">
    <source>
        <dbReference type="EMBL" id="MXQ98508.1"/>
    </source>
</evidence>
<reference evidence="14" key="1">
    <citation type="submission" date="2019-10" db="EMBL/GenBank/DDBJ databases">
        <title>The sequence and de novo assembly of the wild yak genome.</title>
        <authorList>
            <person name="Liu Y."/>
        </authorList>
    </citation>
    <scope>NUCLEOTIDE SEQUENCE [LARGE SCALE GENOMIC DNA]</scope>
    <source>
        <strain evidence="14">WY2019</strain>
    </source>
</reference>
<name>A0A6B0S786_9CETA</name>
<accession>A0A6B0S786</accession>
<feature type="signal peptide" evidence="13">
    <location>
        <begin position="1"/>
        <end position="28"/>
    </location>
</feature>
<dbReference type="Proteomes" id="UP000322234">
    <property type="component" value="Unassembled WGS sequence"/>
</dbReference>